<sequence length="207" mass="23255">MARSPPTGTRGYLAAVNSARQPADDLVDITDLILTEHDAFRRGFAALDKVLGPDVEPSQHARRLSEVWLPLAAHLERHAAAEEEVVFPALLRFGNNAEHETLDAVGDHNDIRDAVREAAQHPAGSPDWWKAVDRARAENSHHMTEEEDEALPDLRRHTTREQRLEIGLAFLSAMARLRDRPPTGNTDPREFLARHRQRGSAEPLRRS</sequence>
<reference evidence="4" key="1">
    <citation type="journal article" date="2019" name="Int. J. Syst. Evol. Microbiol.">
        <title>The Global Catalogue of Microorganisms (GCM) 10K type strain sequencing project: providing services to taxonomists for standard genome sequencing and annotation.</title>
        <authorList>
            <consortium name="The Broad Institute Genomics Platform"/>
            <consortium name="The Broad Institute Genome Sequencing Center for Infectious Disease"/>
            <person name="Wu L."/>
            <person name="Ma J."/>
        </authorList>
    </citation>
    <scope>NUCLEOTIDE SEQUENCE [LARGE SCALE GENOMIC DNA]</scope>
    <source>
        <strain evidence="4">JCM 10671</strain>
    </source>
</reference>
<evidence type="ECO:0000256" key="1">
    <source>
        <dbReference type="SAM" id="MobiDB-lite"/>
    </source>
</evidence>
<feature type="domain" description="Hemerythrin-like" evidence="2">
    <location>
        <begin position="29"/>
        <end position="152"/>
    </location>
</feature>
<dbReference type="EMBL" id="BAAAHE010000047">
    <property type="protein sequence ID" value="GAA0634956.1"/>
    <property type="molecule type" value="Genomic_DNA"/>
</dbReference>
<dbReference type="CDD" id="cd12108">
    <property type="entry name" value="Hr-like"/>
    <property type="match status" value="1"/>
</dbReference>
<evidence type="ECO:0000259" key="2">
    <source>
        <dbReference type="Pfam" id="PF01814"/>
    </source>
</evidence>
<organism evidence="3 4">
    <name type="scientific">Sporichthya brevicatena</name>
    <dbReference type="NCBI Taxonomy" id="171442"/>
    <lineage>
        <taxon>Bacteria</taxon>
        <taxon>Bacillati</taxon>
        <taxon>Actinomycetota</taxon>
        <taxon>Actinomycetes</taxon>
        <taxon>Sporichthyales</taxon>
        <taxon>Sporichthyaceae</taxon>
        <taxon>Sporichthya</taxon>
    </lineage>
</organism>
<dbReference type="PANTHER" id="PTHR35585">
    <property type="entry name" value="HHE DOMAIN PROTEIN (AFU_ORTHOLOGUE AFUA_4G00730)"/>
    <property type="match status" value="1"/>
</dbReference>
<evidence type="ECO:0000313" key="4">
    <source>
        <dbReference type="Proteomes" id="UP001500957"/>
    </source>
</evidence>
<dbReference type="InterPro" id="IPR012312">
    <property type="entry name" value="Hemerythrin-like"/>
</dbReference>
<proteinExistence type="predicted"/>
<dbReference type="PANTHER" id="PTHR35585:SF1">
    <property type="entry name" value="HHE DOMAIN PROTEIN (AFU_ORTHOLOGUE AFUA_4G00730)"/>
    <property type="match status" value="1"/>
</dbReference>
<dbReference type="Gene3D" id="1.20.120.520">
    <property type="entry name" value="nmb1532 protein domain like"/>
    <property type="match status" value="1"/>
</dbReference>
<protein>
    <submittedName>
        <fullName evidence="3">Hemerythrin domain-containing protein</fullName>
    </submittedName>
</protein>
<dbReference type="Proteomes" id="UP001500957">
    <property type="component" value="Unassembled WGS sequence"/>
</dbReference>
<name>A0ABP3SGM5_9ACTN</name>
<accession>A0ABP3SGM5</accession>
<dbReference type="Pfam" id="PF01814">
    <property type="entry name" value="Hemerythrin"/>
    <property type="match status" value="1"/>
</dbReference>
<feature type="region of interest" description="Disordered" evidence="1">
    <location>
        <begin position="176"/>
        <end position="207"/>
    </location>
</feature>
<evidence type="ECO:0000313" key="3">
    <source>
        <dbReference type="EMBL" id="GAA0634956.1"/>
    </source>
</evidence>
<keyword evidence="4" id="KW-1185">Reference proteome</keyword>
<feature type="compositionally biased region" description="Basic and acidic residues" evidence="1">
    <location>
        <begin position="176"/>
        <end position="193"/>
    </location>
</feature>
<gene>
    <name evidence="3" type="ORF">GCM10009547_43850</name>
</gene>
<comment type="caution">
    <text evidence="3">The sequence shown here is derived from an EMBL/GenBank/DDBJ whole genome shotgun (WGS) entry which is preliminary data.</text>
</comment>